<dbReference type="OrthoDB" id="1900495at2759"/>
<sequence>MPPSSSADSSTAIVPSPNSTRCVKSDVIPAPYPWATTKRAHVRNLNDLLSSGIRTITGTVECDIYNHKQDLEFDLQREFKQVASFIAANKSSIMLRRTPEAWLYPPRTCWVCCRGESYVRPIISSKKRSINWLFLLLGEMIGHCTFDQLKYFCKHTNITPLTGGRDRLTCLAYLGLCKQLDPSGPFDP</sequence>
<proteinExistence type="predicted"/>
<dbReference type="AlphaFoldDB" id="A0A834ZM63"/>
<protein>
    <recommendedName>
        <fullName evidence="1">DUF7086 domain-containing protein</fullName>
    </recommendedName>
</protein>
<keyword evidence="3" id="KW-1185">Reference proteome</keyword>
<gene>
    <name evidence="2" type="ORF">HHK36_002459</name>
</gene>
<evidence type="ECO:0000313" key="3">
    <source>
        <dbReference type="Proteomes" id="UP000655225"/>
    </source>
</evidence>
<feature type="domain" description="DUF7086" evidence="1">
    <location>
        <begin position="45"/>
        <end position="180"/>
    </location>
</feature>
<dbReference type="PANTHER" id="PTHR34272">
    <property type="entry name" value="EXPRESSED PROTEIN"/>
    <property type="match status" value="1"/>
</dbReference>
<dbReference type="PANTHER" id="PTHR34272:SF1">
    <property type="entry name" value="EXPRESSED PROTEIN"/>
    <property type="match status" value="1"/>
</dbReference>
<accession>A0A834ZM63</accession>
<evidence type="ECO:0000313" key="2">
    <source>
        <dbReference type="EMBL" id="KAF8409940.1"/>
    </source>
</evidence>
<dbReference type="InterPro" id="IPR055513">
    <property type="entry name" value="DUF7086"/>
</dbReference>
<dbReference type="OMA" id="CKHTNIT"/>
<comment type="caution">
    <text evidence="2">The sequence shown here is derived from an EMBL/GenBank/DDBJ whole genome shotgun (WGS) entry which is preliminary data.</text>
</comment>
<dbReference type="Pfam" id="PF23324">
    <property type="entry name" value="DUF7086"/>
    <property type="match status" value="1"/>
</dbReference>
<reference evidence="2 3" key="1">
    <citation type="submission" date="2020-04" db="EMBL/GenBank/DDBJ databases">
        <title>Plant Genome Project.</title>
        <authorList>
            <person name="Zhang R.-G."/>
        </authorList>
    </citation>
    <scope>NUCLEOTIDE SEQUENCE [LARGE SCALE GENOMIC DNA]</scope>
    <source>
        <strain evidence="2">YNK0</strain>
        <tissue evidence="2">Leaf</tissue>
    </source>
</reference>
<organism evidence="2 3">
    <name type="scientific">Tetracentron sinense</name>
    <name type="common">Spur-leaf</name>
    <dbReference type="NCBI Taxonomy" id="13715"/>
    <lineage>
        <taxon>Eukaryota</taxon>
        <taxon>Viridiplantae</taxon>
        <taxon>Streptophyta</taxon>
        <taxon>Embryophyta</taxon>
        <taxon>Tracheophyta</taxon>
        <taxon>Spermatophyta</taxon>
        <taxon>Magnoliopsida</taxon>
        <taxon>Trochodendrales</taxon>
        <taxon>Trochodendraceae</taxon>
        <taxon>Tetracentron</taxon>
    </lineage>
</organism>
<name>A0A834ZM63_TETSI</name>
<dbReference type="Proteomes" id="UP000655225">
    <property type="component" value="Unassembled WGS sequence"/>
</dbReference>
<evidence type="ECO:0000259" key="1">
    <source>
        <dbReference type="Pfam" id="PF23324"/>
    </source>
</evidence>
<dbReference type="EMBL" id="JABCRI010000002">
    <property type="protein sequence ID" value="KAF8409940.1"/>
    <property type="molecule type" value="Genomic_DNA"/>
</dbReference>